<dbReference type="Gene3D" id="2.60.120.200">
    <property type="match status" value="1"/>
</dbReference>
<keyword evidence="5" id="KW-0812">Transmembrane</keyword>
<dbReference type="InterPro" id="IPR001220">
    <property type="entry name" value="Legume_lectin_dom"/>
</dbReference>
<dbReference type="PANTHER" id="PTHR32401:SF60">
    <property type="entry name" value="(RAPE) HYPOTHETICAL PROTEIN"/>
    <property type="match status" value="1"/>
</dbReference>
<keyword evidence="8" id="KW-1185">Reference proteome</keyword>
<dbReference type="EMBL" id="JAAMPC010000008">
    <property type="protein sequence ID" value="KAG2299853.1"/>
    <property type="molecule type" value="Genomic_DNA"/>
</dbReference>
<accession>A0A8X7S5S7</accession>
<sequence length="343" mass="38561">MHRSVLREDLHIRSRLFYSSSAKGRGLLQILIISSLHLVCLSSQQETRFVYESFLHPKNLYLDGSAKVLPDGQLQLTNTSASQIGHAFYKKPIQFSSSGPLTFSTHFVCALVPKQGHEGGHGLAFLLSSSIDFSHAQATRYVGTFNASTNGSHVLAVELDTIWNPEFNDVDNNHVGIDVNNPVSVGVASASYCSDKKRKNESMNLLSGKPIQKFFRIDQDFSLDSLQATGNAVSDHCIIWWSFSTNRGSLQPLDISRLLDILRLYRVPYLTAPHKKKLPPTMNIILLVCLGIVVLAVLAGVYFHRRKKYSEVSKTWEKEFDAHRFSYKFLYKATKGFSKDEFL</sequence>
<dbReference type="GO" id="GO:0004674">
    <property type="term" value="F:protein serine/threonine kinase activity"/>
    <property type="evidence" value="ECO:0007669"/>
    <property type="project" value="UniProtKB-EC"/>
</dbReference>
<comment type="catalytic activity">
    <reaction evidence="3">
        <text>L-threonyl-[protein] + ATP = O-phospho-L-threonyl-[protein] + ADP + H(+)</text>
        <dbReference type="Rhea" id="RHEA:46608"/>
        <dbReference type="Rhea" id="RHEA-COMP:11060"/>
        <dbReference type="Rhea" id="RHEA-COMP:11605"/>
        <dbReference type="ChEBI" id="CHEBI:15378"/>
        <dbReference type="ChEBI" id="CHEBI:30013"/>
        <dbReference type="ChEBI" id="CHEBI:30616"/>
        <dbReference type="ChEBI" id="CHEBI:61977"/>
        <dbReference type="ChEBI" id="CHEBI:456216"/>
        <dbReference type="EC" id="2.7.11.1"/>
    </reaction>
</comment>
<dbReference type="Proteomes" id="UP000886595">
    <property type="component" value="Unassembled WGS sequence"/>
</dbReference>
<gene>
    <name evidence="7" type="ORF">Bca52824_036325</name>
</gene>
<keyword evidence="5" id="KW-0472">Membrane</keyword>
<feature type="transmembrane region" description="Helical" evidence="5">
    <location>
        <begin position="284"/>
        <end position="304"/>
    </location>
</feature>
<keyword evidence="2" id="KW-0430">Lectin</keyword>
<dbReference type="PROSITE" id="PS00307">
    <property type="entry name" value="LECTIN_LEGUME_BETA"/>
    <property type="match status" value="1"/>
</dbReference>
<evidence type="ECO:0000256" key="2">
    <source>
        <dbReference type="ARBA" id="ARBA00022734"/>
    </source>
</evidence>
<evidence type="ECO:0000256" key="1">
    <source>
        <dbReference type="ARBA" id="ARBA00007606"/>
    </source>
</evidence>
<evidence type="ECO:0000256" key="5">
    <source>
        <dbReference type="SAM" id="Phobius"/>
    </source>
</evidence>
<dbReference type="InterPro" id="IPR019825">
    <property type="entry name" value="Lectin_legB_Mn/Ca_BS"/>
</dbReference>
<comment type="catalytic activity">
    <reaction evidence="4">
        <text>L-seryl-[protein] + ATP = O-phospho-L-seryl-[protein] + ADP + H(+)</text>
        <dbReference type="Rhea" id="RHEA:17989"/>
        <dbReference type="Rhea" id="RHEA-COMP:9863"/>
        <dbReference type="Rhea" id="RHEA-COMP:11604"/>
        <dbReference type="ChEBI" id="CHEBI:15378"/>
        <dbReference type="ChEBI" id="CHEBI:29999"/>
        <dbReference type="ChEBI" id="CHEBI:30616"/>
        <dbReference type="ChEBI" id="CHEBI:83421"/>
        <dbReference type="ChEBI" id="CHEBI:456216"/>
        <dbReference type="EC" id="2.7.11.1"/>
    </reaction>
</comment>
<dbReference type="OrthoDB" id="543442at2759"/>
<comment type="similarity">
    <text evidence="1">Belongs to the leguminous lectin family.</text>
</comment>
<protein>
    <recommendedName>
        <fullName evidence="6">Legume lectin domain-containing protein</fullName>
    </recommendedName>
</protein>
<dbReference type="Pfam" id="PF00139">
    <property type="entry name" value="Lectin_legB"/>
    <property type="match status" value="1"/>
</dbReference>
<dbReference type="InterPro" id="IPR050258">
    <property type="entry name" value="Leguminous_Lectin"/>
</dbReference>
<keyword evidence="5" id="KW-1133">Transmembrane helix</keyword>
<organism evidence="7 8">
    <name type="scientific">Brassica carinata</name>
    <name type="common">Ethiopian mustard</name>
    <name type="synonym">Abyssinian cabbage</name>
    <dbReference type="NCBI Taxonomy" id="52824"/>
    <lineage>
        <taxon>Eukaryota</taxon>
        <taxon>Viridiplantae</taxon>
        <taxon>Streptophyta</taxon>
        <taxon>Embryophyta</taxon>
        <taxon>Tracheophyta</taxon>
        <taxon>Spermatophyta</taxon>
        <taxon>Magnoliopsida</taxon>
        <taxon>eudicotyledons</taxon>
        <taxon>Gunneridae</taxon>
        <taxon>Pentapetalae</taxon>
        <taxon>rosids</taxon>
        <taxon>malvids</taxon>
        <taxon>Brassicales</taxon>
        <taxon>Brassicaceae</taxon>
        <taxon>Brassiceae</taxon>
        <taxon>Brassica</taxon>
    </lineage>
</organism>
<evidence type="ECO:0000256" key="3">
    <source>
        <dbReference type="ARBA" id="ARBA00047899"/>
    </source>
</evidence>
<evidence type="ECO:0000259" key="6">
    <source>
        <dbReference type="Pfam" id="PF00139"/>
    </source>
</evidence>
<comment type="caution">
    <text evidence="7">The sequence shown here is derived from an EMBL/GenBank/DDBJ whole genome shotgun (WGS) entry which is preliminary data.</text>
</comment>
<evidence type="ECO:0000313" key="8">
    <source>
        <dbReference type="Proteomes" id="UP000886595"/>
    </source>
</evidence>
<dbReference type="SUPFAM" id="SSF49899">
    <property type="entry name" value="Concanavalin A-like lectins/glucanases"/>
    <property type="match status" value="1"/>
</dbReference>
<dbReference type="PANTHER" id="PTHR32401">
    <property type="entry name" value="CONCANAVALIN A-LIKE LECTIN FAMILY PROTEIN"/>
    <property type="match status" value="1"/>
</dbReference>
<name>A0A8X7S5S7_BRACI</name>
<evidence type="ECO:0000256" key="4">
    <source>
        <dbReference type="ARBA" id="ARBA00048679"/>
    </source>
</evidence>
<evidence type="ECO:0000313" key="7">
    <source>
        <dbReference type="EMBL" id="KAG2299853.1"/>
    </source>
</evidence>
<reference evidence="7 8" key="1">
    <citation type="submission" date="2020-02" db="EMBL/GenBank/DDBJ databases">
        <authorList>
            <person name="Ma Q."/>
            <person name="Huang Y."/>
            <person name="Song X."/>
            <person name="Pei D."/>
        </authorList>
    </citation>
    <scope>NUCLEOTIDE SEQUENCE [LARGE SCALE GENOMIC DNA]</scope>
    <source>
        <strain evidence="7">Sxm20200214</strain>
        <tissue evidence="7">Leaf</tissue>
    </source>
</reference>
<dbReference type="GO" id="GO:0030246">
    <property type="term" value="F:carbohydrate binding"/>
    <property type="evidence" value="ECO:0007669"/>
    <property type="project" value="UniProtKB-KW"/>
</dbReference>
<dbReference type="AlphaFoldDB" id="A0A8X7S5S7"/>
<dbReference type="InterPro" id="IPR013320">
    <property type="entry name" value="ConA-like_dom_sf"/>
</dbReference>
<feature type="domain" description="Legume lectin" evidence="6">
    <location>
        <begin position="47"/>
        <end position="212"/>
    </location>
</feature>
<proteinExistence type="inferred from homology"/>
<dbReference type="CDD" id="cd06899">
    <property type="entry name" value="lectin_legume_LecRK_Arcelin_ConA"/>
    <property type="match status" value="1"/>
</dbReference>